<dbReference type="KEGG" id="sge:DWG14_03156"/>
<dbReference type="InterPro" id="IPR043869">
    <property type="entry name" value="DUF5829"/>
</dbReference>
<evidence type="ECO:0000313" key="1">
    <source>
        <dbReference type="EMBL" id="AYC38924.1"/>
    </source>
</evidence>
<reference evidence="1 2" key="1">
    <citation type="submission" date="2018-09" db="EMBL/GenBank/DDBJ databases">
        <title>Production of Trimethoprim by Streptomyces sp. 3E-1.</title>
        <authorList>
            <person name="Kang H.J."/>
            <person name="Kim S.B."/>
        </authorList>
    </citation>
    <scope>NUCLEOTIDE SEQUENCE [LARGE SCALE GENOMIC DNA]</scope>
    <source>
        <strain evidence="1 2">3E-1</strain>
    </source>
</reference>
<organism evidence="1 2">
    <name type="scientific">Streptomyces griseorubiginosus</name>
    <dbReference type="NCBI Taxonomy" id="67304"/>
    <lineage>
        <taxon>Bacteria</taxon>
        <taxon>Bacillati</taxon>
        <taxon>Actinomycetota</taxon>
        <taxon>Actinomycetes</taxon>
        <taxon>Kitasatosporales</taxon>
        <taxon>Streptomycetaceae</taxon>
        <taxon>Streptomyces</taxon>
    </lineage>
</organism>
<dbReference type="AlphaFoldDB" id="A0AAI8L0G9"/>
<protein>
    <submittedName>
        <fullName evidence="1">Uncharacterized protein</fullName>
    </submittedName>
</protein>
<dbReference type="GeneID" id="91282083"/>
<accession>A0AAI8L0G9</accession>
<dbReference type="Pfam" id="PF19147">
    <property type="entry name" value="DUF5829"/>
    <property type="match status" value="1"/>
</dbReference>
<name>A0AAI8L0G9_9ACTN</name>
<dbReference type="RefSeq" id="WP_120051137.1">
    <property type="nucleotide sequence ID" value="NZ_CP032427.1"/>
</dbReference>
<proteinExistence type="predicted"/>
<dbReference type="EMBL" id="CP032427">
    <property type="protein sequence ID" value="AYC38924.1"/>
    <property type="molecule type" value="Genomic_DNA"/>
</dbReference>
<gene>
    <name evidence="1" type="ORF">DWG14_03156</name>
</gene>
<evidence type="ECO:0000313" key="2">
    <source>
        <dbReference type="Proteomes" id="UP000265765"/>
    </source>
</evidence>
<sequence length="309" mass="32962">MIVVLAVTLVGAVGGGVGTAQAEGSGSGSGASYDRQLLFYNHSYGVLDRETADAIEHSDYLKDFASFEVRTTTGSGGQTWTGRYLRGRETYLELFGVGDLPGPDGTLGAAGLGVSTERDGDLATVAERMKSEGATPIEFLQTRDFGDGVPVPWFDALLTATEYDAFQAWAMEYRPEYFADPRSNTEPASFPGDVGRERYLSDDYRNHLMRDITSVHLAVTEGDLADTVPLLRAGGFTVRTVTGGGVVAEGGGTTIRLDAVPRAQAGLQRVTMSLNRPVKDRRVERIGNSTLTVGPGSHAVWTFPANGTP</sequence>
<dbReference type="Proteomes" id="UP000265765">
    <property type="component" value="Chromosome"/>
</dbReference>